<name>I8J5W0_9BACL</name>
<protein>
    <recommendedName>
        <fullName evidence="1">Knr4/Smi1-like domain-containing protein</fullName>
    </recommendedName>
</protein>
<organism evidence="2 3">
    <name type="scientific">Fictibacillus macauensis ZFHKF-1</name>
    <dbReference type="NCBI Taxonomy" id="1196324"/>
    <lineage>
        <taxon>Bacteria</taxon>
        <taxon>Bacillati</taxon>
        <taxon>Bacillota</taxon>
        <taxon>Bacilli</taxon>
        <taxon>Bacillales</taxon>
        <taxon>Fictibacillaceae</taxon>
        <taxon>Fictibacillus</taxon>
    </lineage>
</organism>
<keyword evidence="3" id="KW-1185">Reference proteome</keyword>
<evidence type="ECO:0000313" key="2">
    <source>
        <dbReference type="EMBL" id="EIT87191.1"/>
    </source>
</evidence>
<evidence type="ECO:0000259" key="1">
    <source>
        <dbReference type="SMART" id="SM00860"/>
    </source>
</evidence>
<dbReference type="Pfam" id="PF09346">
    <property type="entry name" value="SMI1_KNR4"/>
    <property type="match status" value="1"/>
</dbReference>
<dbReference type="SMART" id="SM00860">
    <property type="entry name" value="SMI1_KNR4"/>
    <property type="match status" value="1"/>
</dbReference>
<dbReference type="RefSeq" id="WP_007200401.1">
    <property type="nucleotide sequence ID" value="NZ_AKKV01000015.1"/>
</dbReference>
<proteinExistence type="predicted"/>
<dbReference type="InterPro" id="IPR018958">
    <property type="entry name" value="Knr4/Smi1-like_dom"/>
</dbReference>
<dbReference type="SUPFAM" id="SSF160631">
    <property type="entry name" value="SMI1/KNR4-like"/>
    <property type="match status" value="1"/>
</dbReference>
<dbReference type="Gene3D" id="3.40.1580.10">
    <property type="entry name" value="SMI1/KNR4-like"/>
    <property type="match status" value="1"/>
</dbReference>
<gene>
    <name evidence="2" type="ORF">A374_01494</name>
</gene>
<accession>I8J5W0</accession>
<reference evidence="2 3" key="1">
    <citation type="journal article" date="2012" name="J. Bacteriol.">
        <title>Genome of Bacillus macauensis ZFHKF-1, a Long-Chain-Forming Bacterium.</title>
        <authorList>
            <person name="Cai L."/>
            <person name="Zhang T."/>
        </authorList>
    </citation>
    <scope>NUCLEOTIDE SEQUENCE [LARGE SCALE GENOMIC DNA]</scope>
    <source>
        <strain evidence="2 3">ZFHKF-1</strain>
    </source>
</reference>
<feature type="domain" description="Knr4/Smi1-like" evidence="1">
    <location>
        <begin position="10"/>
        <end position="79"/>
    </location>
</feature>
<dbReference type="EMBL" id="AKKV01000015">
    <property type="protein sequence ID" value="EIT87191.1"/>
    <property type="molecule type" value="Genomic_DNA"/>
</dbReference>
<dbReference type="InterPro" id="IPR037883">
    <property type="entry name" value="Knr4/Smi1-like_sf"/>
</dbReference>
<comment type="caution">
    <text evidence="2">The sequence shown here is derived from an EMBL/GenBank/DDBJ whole genome shotgun (WGS) entry which is preliminary data.</text>
</comment>
<dbReference type="OrthoDB" id="2220259at2"/>
<dbReference type="Proteomes" id="UP000004080">
    <property type="component" value="Unassembled WGS sequence"/>
</dbReference>
<dbReference type="AlphaFoldDB" id="I8J5W0"/>
<evidence type="ECO:0000313" key="3">
    <source>
        <dbReference type="Proteomes" id="UP000004080"/>
    </source>
</evidence>
<sequence length="93" mass="11201">MIEFEYSYQQITSEDIKNFENQFSVKLPLDYKKFLLQCNGGKPVKRRFKTADETITSSLMLFLPLSKEIKFNLYSYYHQFNRIPKEVSLFKRV</sequence>